<dbReference type="InterPro" id="IPR036388">
    <property type="entry name" value="WH-like_DNA-bd_sf"/>
</dbReference>
<dbReference type="PROSITE" id="PS50949">
    <property type="entry name" value="HTH_GNTR"/>
    <property type="match status" value="1"/>
</dbReference>
<evidence type="ECO:0000313" key="9">
    <source>
        <dbReference type="EMBL" id="NMO76150.1"/>
    </source>
</evidence>
<gene>
    <name evidence="9" type="ORF">HHU08_03875</name>
</gene>
<dbReference type="EMBL" id="JABBPK010000001">
    <property type="protein sequence ID" value="NMO76150.1"/>
    <property type="molecule type" value="Genomic_DNA"/>
</dbReference>
<dbReference type="GO" id="GO:0030170">
    <property type="term" value="F:pyridoxal phosphate binding"/>
    <property type="evidence" value="ECO:0007669"/>
    <property type="project" value="InterPro"/>
</dbReference>
<dbReference type="CDD" id="cd00609">
    <property type="entry name" value="AAT_like"/>
    <property type="match status" value="1"/>
</dbReference>
<evidence type="ECO:0000256" key="3">
    <source>
        <dbReference type="ARBA" id="ARBA00022576"/>
    </source>
</evidence>
<dbReference type="GO" id="GO:0003677">
    <property type="term" value="F:DNA binding"/>
    <property type="evidence" value="ECO:0007669"/>
    <property type="project" value="UniProtKB-KW"/>
</dbReference>
<dbReference type="InterPro" id="IPR015424">
    <property type="entry name" value="PyrdxlP-dep_Trfase"/>
</dbReference>
<dbReference type="Pfam" id="PF00155">
    <property type="entry name" value="Aminotran_1_2"/>
    <property type="match status" value="1"/>
</dbReference>
<dbReference type="InterPro" id="IPR051446">
    <property type="entry name" value="HTH_trans_reg/aminotransferase"/>
</dbReference>
<keyword evidence="9" id="KW-0808">Transferase</keyword>
<dbReference type="InterPro" id="IPR015421">
    <property type="entry name" value="PyrdxlP-dep_Trfase_major"/>
</dbReference>
<name>A0A7Y0K5G6_9BACI</name>
<evidence type="ECO:0000256" key="2">
    <source>
        <dbReference type="ARBA" id="ARBA00005384"/>
    </source>
</evidence>
<dbReference type="SUPFAM" id="SSF53383">
    <property type="entry name" value="PLP-dependent transferases"/>
    <property type="match status" value="1"/>
</dbReference>
<evidence type="ECO:0000256" key="4">
    <source>
        <dbReference type="ARBA" id="ARBA00022898"/>
    </source>
</evidence>
<dbReference type="PANTHER" id="PTHR46577:SF1">
    <property type="entry name" value="HTH-TYPE TRANSCRIPTIONAL REGULATORY PROTEIN GABR"/>
    <property type="match status" value="1"/>
</dbReference>
<evidence type="ECO:0000259" key="8">
    <source>
        <dbReference type="PROSITE" id="PS50949"/>
    </source>
</evidence>
<feature type="domain" description="HTH gntR-type" evidence="8">
    <location>
        <begin position="12"/>
        <end position="80"/>
    </location>
</feature>
<dbReference type="PRINTS" id="PR00035">
    <property type="entry name" value="HTHGNTR"/>
</dbReference>
<dbReference type="Gene3D" id="3.40.640.10">
    <property type="entry name" value="Type I PLP-dependent aspartate aminotransferase-like (Major domain)"/>
    <property type="match status" value="1"/>
</dbReference>
<comment type="similarity">
    <text evidence="2">In the C-terminal section; belongs to the class-I pyridoxal-phosphate-dependent aminotransferase family.</text>
</comment>
<evidence type="ECO:0000313" key="10">
    <source>
        <dbReference type="Proteomes" id="UP000588491"/>
    </source>
</evidence>
<dbReference type="AlphaFoldDB" id="A0A7Y0K5G6"/>
<evidence type="ECO:0000256" key="1">
    <source>
        <dbReference type="ARBA" id="ARBA00001933"/>
    </source>
</evidence>
<dbReference type="RefSeq" id="WP_169187837.1">
    <property type="nucleotide sequence ID" value="NZ_JABBPK010000001.1"/>
</dbReference>
<dbReference type="SUPFAM" id="SSF46785">
    <property type="entry name" value="Winged helix' DNA-binding domain"/>
    <property type="match status" value="1"/>
</dbReference>
<proteinExistence type="inferred from homology"/>
<keyword evidence="3 9" id="KW-0032">Aminotransferase</keyword>
<evidence type="ECO:0000256" key="7">
    <source>
        <dbReference type="ARBA" id="ARBA00023163"/>
    </source>
</evidence>
<comment type="caution">
    <text evidence="9">The sequence shown here is derived from an EMBL/GenBank/DDBJ whole genome shotgun (WGS) entry which is preliminary data.</text>
</comment>
<dbReference type="GO" id="GO:0003700">
    <property type="term" value="F:DNA-binding transcription factor activity"/>
    <property type="evidence" value="ECO:0007669"/>
    <property type="project" value="InterPro"/>
</dbReference>
<accession>A0A7Y0K5G6</accession>
<keyword evidence="4" id="KW-0663">Pyridoxal phosphate</keyword>
<dbReference type="Pfam" id="PF00392">
    <property type="entry name" value="GntR"/>
    <property type="match status" value="1"/>
</dbReference>
<keyword evidence="10" id="KW-1185">Reference proteome</keyword>
<dbReference type="CDD" id="cd07377">
    <property type="entry name" value="WHTH_GntR"/>
    <property type="match status" value="1"/>
</dbReference>
<dbReference type="InterPro" id="IPR036390">
    <property type="entry name" value="WH_DNA-bd_sf"/>
</dbReference>
<comment type="cofactor">
    <cofactor evidence="1">
        <name>pyridoxal 5'-phosphate</name>
        <dbReference type="ChEBI" id="CHEBI:597326"/>
    </cofactor>
</comment>
<sequence>MIFITIDRSKSISLTQQIYDQVRNGILEKQLKEGEKLPSSRELAGSIGVSRNIVLEAYERLIAEGYLEVRPNSGTFVAQGTSLSFIERTKRIDAPRKMTENQTYIDFKAGNPAIDYFPRKKWAQLTKEICLHSTEAVFGYGDASGMKELKDALVVYLKRVRGVQCRAEQIFITSGATQGLKLITEMLGKDNKAIAVEDPVTDEMRNIFTFANADIIPVPVDENGIDPNGLPKQAPSFVFVIPSHQFPLGGILSIQRRLQLIEYAQKMNCYIVEDDYDSEFTYEGAPVPSIQGIAPNHVIYVGTFSKILSPGLRIGYVILPEELVDSFEKIKWFSDRHTSSLEQLVLAHFIREGYLDRHVRKMKKIYKEKRERLVAAIQQNFHNATIIGKSAGMHLVVEIPGIDFHSALIHKMEQFGVKVYPIEQYSLEKGKHKERIVMGYGGLSLEEMEKGVHLLRRMLEENGKAFFNGKTI</sequence>
<dbReference type="Proteomes" id="UP000588491">
    <property type="component" value="Unassembled WGS sequence"/>
</dbReference>
<keyword evidence="7" id="KW-0804">Transcription</keyword>
<evidence type="ECO:0000256" key="5">
    <source>
        <dbReference type="ARBA" id="ARBA00023015"/>
    </source>
</evidence>
<protein>
    <submittedName>
        <fullName evidence="9">PLP-dependent aminotransferase family protein</fullName>
    </submittedName>
</protein>
<reference evidence="9 10" key="1">
    <citation type="submission" date="2020-04" db="EMBL/GenBank/DDBJ databases">
        <title>Bacillus sp. UniB3 isolated from commercial digestive syrup.</title>
        <authorList>
            <person name="Thorat V."/>
            <person name="Kirdat K."/>
            <person name="Tiwarekar B."/>
            <person name="Yadav A."/>
        </authorList>
    </citation>
    <scope>NUCLEOTIDE SEQUENCE [LARGE SCALE GENOMIC DNA]</scope>
    <source>
        <strain evidence="9 10">UniB3</strain>
    </source>
</reference>
<dbReference type="InterPro" id="IPR004839">
    <property type="entry name" value="Aminotransferase_I/II_large"/>
</dbReference>
<organism evidence="9 10">
    <name type="scientific">Niallia alba</name>
    <dbReference type="NCBI Taxonomy" id="2729105"/>
    <lineage>
        <taxon>Bacteria</taxon>
        <taxon>Bacillati</taxon>
        <taxon>Bacillota</taxon>
        <taxon>Bacilli</taxon>
        <taxon>Bacillales</taxon>
        <taxon>Bacillaceae</taxon>
        <taxon>Niallia</taxon>
    </lineage>
</organism>
<dbReference type="InterPro" id="IPR000524">
    <property type="entry name" value="Tscrpt_reg_HTH_GntR"/>
</dbReference>
<dbReference type="SMART" id="SM00345">
    <property type="entry name" value="HTH_GNTR"/>
    <property type="match status" value="1"/>
</dbReference>
<dbReference type="PANTHER" id="PTHR46577">
    <property type="entry name" value="HTH-TYPE TRANSCRIPTIONAL REGULATORY PROTEIN GABR"/>
    <property type="match status" value="1"/>
</dbReference>
<dbReference type="GO" id="GO:0008483">
    <property type="term" value="F:transaminase activity"/>
    <property type="evidence" value="ECO:0007669"/>
    <property type="project" value="UniProtKB-KW"/>
</dbReference>
<keyword evidence="6" id="KW-0238">DNA-binding</keyword>
<evidence type="ECO:0000256" key="6">
    <source>
        <dbReference type="ARBA" id="ARBA00023125"/>
    </source>
</evidence>
<dbReference type="Gene3D" id="1.10.10.10">
    <property type="entry name" value="Winged helix-like DNA-binding domain superfamily/Winged helix DNA-binding domain"/>
    <property type="match status" value="1"/>
</dbReference>
<keyword evidence="5" id="KW-0805">Transcription regulation</keyword>